<dbReference type="Gene3D" id="2.40.160.160">
    <property type="entry name" value="Inverse autotransporter, beta-domain"/>
    <property type="match status" value="1"/>
</dbReference>
<gene>
    <name evidence="2" type="ORF">CFE62_000810</name>
</gene>
<dbReference type="EMBL" id="NMOS02000002">
    <property type="protein sequence ID" value="RDH40937.1"/>
    <property type="molecule type" value="Genomic_DNA"/>
</dbReference>
<keyword evidence="3" id="KW-1185">Reference proteome</keyword>
<organism evidence="2 3">
    <name type="scientific">Candidatus Aquirickettsiella gammari</name>
    <dbReference type="NCBI Taxonomy" id="2016198"/>
    <lineage>
        <taxon>Bacteria</taxon>
        <taxon>Pseudomonadati</taxon>
        <taxon>Pseudomonadota</taxon>
        <taxon>Gammaproteobacteria</taxon>
        <taxon>Legionellales</taxon>
        <taxon>Coxiellaceae</taxon>
        <taxon>Candidatus Aquirickettsiella</taxon>
    </lineage>
</organism>
<dbReference type="Proteomes" id="UP000226429">
    <property type="component" value="Unassembled WGS sequence"/>
</dbReference>
<reference evidence="2 3" key="2">
    <citation type="journal article" date="2018" name="J. Invertebr. Pathol.">
        <title>'Candidatus Aquirickettsiella gammari' (Gammaproteobacteria: Legionellales: Coxiellaceae): A bacterial pathogen of the freshwater crustacean Gammarus fossarum (Malacostraca: Amphipoda).</title>
        <authorList>
            <person name="Bojko J."/>
            <person name="Dunn A.M."/>
            <person name="Stebbing P.D."/>
            <person name="van Aerle R."/>
            <person name="Bacela-Spychalska K."/>
            <person name="Bean T.P."/>
            <person name="Urrutia A."/>
            <person name="Stentiford G.D."/>
        </authorList>
    </citation>
    <scope>NUCLEOTIDE SEQUENCE [LARGE SCALE GENOMIC DNA]</scope>
    <source>
        <strain evidence="2">RA15029</strain>
    </source>
</reference>
<reference evidence="2 3" key="1">
    <citation type="journal article" date="2017" name="Int. J. Syst. Evol. Microbiol.">
        <title>Aquarickettsiella crustaci n. gen. n. sp. (Gammaproteobacteria: Legionellales: Coxiellaceae); a bacterial pathogen of the freshwater crustacean: Gammarus fossarum (Malacostraca: Amphipoda).</title>
        <authorList>
            <person name="Bojko J."/>
            <person name="Dunn A.M."/>
            <person name="Stebbing P.D."/>
            <person name="Van Aerle R."/>
            <person name="Bacela-Spychalska K."/>
            <person name="Bean T.P."/>
            <person name="Stentiford G.D."/>
        </authorList>
    </citation>
    <scope>NUCLEOTIDE SEQUENCE [LARGE SCALE GENOMIC DNA]</scope>
    <source>
        <strain evidence="2">RA15029</strain>
    </source>
</reference>
<evidence type="ECO:0000313" key="3">
    <source>
        <dbReference type="Proteomes" id="UP000226429"/>
    </source>
</evidence>
<dbReference type="Pfam" id="PF11924">
    <property type="entry name" value="IAT_beta"/>
    <property type="match status" value="1"/>
</dbReference>
<sequence>MQEDEMRFKLKLLPLALLSCCVWSVSALAGGYLPPRLSVDANAGGSATVGQADLLLSLKGDERRNLYLDPQAAYGSDEQWYADLGLGYRWIQNDAAILGGYVFAGHSQVTNQSGFWIANPGVEALGSRWDARINGYIPIGSRSDDKGVFSFIQSNQLFFSGHTQSSFATISVIDETQQIGDGVDAKVGYQVFRNVPLKAYLGAYFFNISNADNVRGGAAGVEYWFDQHVKTFVNYTYDNLQHSTVVGGLAVSFGGVDEARADPSLSERLTDPVERYLANLGHGSGIPSETLFTTLASGTVPANIIPGMPPGPIPLTNIAFFSQTGTPNNGGVGLTMANCTFANPCGPSDFSQTGVNTLNALLPSTLMYFNGGTYPATNNAPNGLTLNSGQAVIGTVANYSALASDAARSTFNGSFLLSGNNVLSSIILNNTSGANTTAISSIGGQNIMINNVLIGTAGNPYGIGITLVNASATLTKSTLNTSGSVGNRPGIFLSAGASLLVQSSNLNINALVSFPGILANNNSSLTLVDSQLNVSGSSSGGVFSTPSGGAISLSSNSAAFIDNSNINYVNTSFNTTSYGLVVQDATSMIAMQDGSLNVSGGFDASLTNGPNISFSGVSCTLYGGVVRCQ</sequence>
<evidence type="ECO:0000313" key="2">
    <source>
        <dbReference type="EMBL" id="RDH40937.1"/>
    </source>
</evidence>
<feature type="domain" description="Inverse autotransporter beta-domain" evidence="1">
    <location>
        <begin position="37"/>
        <end position="144"/>
    </location>
</feature>
<dbReference type="InterPro" id="IPR038177">
    <property type="entry name" value="IAT_beta_sf"/>
</dbReference>
<dbReference type="Gene3D" id="2.160.20.20">
    <property type="match status" value="1"/>
</dbReference>
<dbReference type="AlphaFoldDB" id="A0A370CLB5"/>
<dbReference type="InterPro" id="IPR012332">
    <property type="entry name" value="Autotransporter_pectin_lyase_C"/>
</dbReference>
<dbReference type="InterPro" id="IPR024519">
    <property type="entry name" value="IAT_beta"/>
</dbReference>
<comment type="caution">
    <text evidence="2">The sequence shown here is derived from an EMBL/GenBank/DDBJ whole genome shotgun (WGS) entry which is preliminary data.</text>
</comment>
<proteinExistence type="predicted"/>
<protein>
    <recommendedName>
        <fullName evidence="1">Inverse autotransporter beta-domain domain-containing protein</fullName>
    </recommendedName>
</protein>
<accession>A0A370CLB5</accession>
<evidence type="ECO:0000259" key="1">
    <source>
        <dbReference type="Pfam" id="PF11924"/>
    </source>
</evidence>
<name>A0A370CLB5_9COXI</name>